<evidence type="ECO:0000313" key="2">
    <source>
        <dbReference type="EMBL" id="GFN90923.1"/>
    </source>
</evidence>
<dbReference type="Proteomes" id="UP000735302">
    <property type="component" value="Unassembled WGS sequence"/>
</dbReference>
<name>A0AAV3ZAG3_9GAST</name>
<accession>A0AAV3ZAG3</accession>
<gene>
    <name evidence="2" type="ORF">PoB_001742900</name>
</gene>
<comment type="caution">
    <text evidence="2">The sequence shown here is derived from an EMBL/GenBank/DDBJ whole genome shotgun (WGS) entry which is preliminary data.</text>
</comment>
<sequence>MIVSLLISCTSLSNKKPCSQVLAFCKFYLTQHIIDNLANFPTGASNYLECNKSWNLAHEADPDILPEIVLKIGVVEKPGTSVKILHCSKDTSNVDCNHFGFRPPSLVAEELTSWQNLGAAAETSSESQLDHARSSWSIAGCSPDLASNLADKSLSTPLVFLNEDPLSSRILNVGTAEMPRLIKVRGYSISCIDKPLRLSLKATSSKNGQGQNQGRSQQSSQSSEQPD</sequence>
<dbReference type="EMBL" id="BLXT01002074">
    <property type="protein sequence ID" value="GFN90923.1"/>
    <property type="molecule type" value="Genomic_DNA"/>
</dbReference>
<feature type="compositionally biased region" description="Low complexity" evidence="1">
    <location>
        <begin position="204"/>
        <end position="227"/>
    </location>
</feature>
<protein>
    <submittedName>
        <fullName evidence="2">Uncharacterized protein</fullName>
    </submittedName>
</protein>
<reference evidence="2 3" key="1">
    <citation type="journal article" date="2021" name="Elife">
        <title>Chloroplast acquisition without the gene transfer in kleptoplastic sea slugs, Plakobranchus ocellatus.</title>
        <authorList>
            <person name="Maeda T."/>
            <person name="Takahashi S."/>
            <person name="Yoshida T."/>
            <person name="Shimamura S."/>
            <person name="Takaki Y."/>
            <person name="Nagai Y."/>
            <person name="Toyoda A."/>
            <person name="Suzuki Y."/>
            <person name="Arimoto A."/>
            <person name="Ishii H."/>
            <person name="Satoh N."/>
            <person name="Nishiyama T."/>
            <person name="Hasebe M."/>
            <person name="Maruyama T."/>
            <person name="Minagawa J."/>
            <person name="Obokata J."/>
            <person name="Shigenobu S."/>
        </authorList>
    </citation>
    <scope>NUCLEOTIDE SEQUENCE [LARGE SCALE GENOMIC DNA]</scope>
</reference>
<evidence type="ECO:0000313" key="3">
    <source>
        <dbReference type="Proteomes" id="UP000735302"/>
    </source>
</evidence>
<proteinExistence type="predicted"/>
<feature type="region of interest" description="Disordered" evidence="1">
    <location>
        <begin position="202"/>
        <end position="227"/>
    </location>
</feature>
<organism evidence="2 3">
    <name type="scientific">Plakobranchus ocellatus</name>
    <dbReference type="NCBI Taxonomy" id="259542"/>
    <lineage>
        <taxon>Eukaryota</taxon>
        <taxon>Metazoa</taxon>
        <taxon>Spiralia</taxon>
        <taxon>Lophotrochozoa</taxon>
        <taxon>Mollusca</taxon>
        <taxon>Gastropoda</taxon>
        <taxon>Heterobranchia</taxon>
        <taxon>Euthyneura</taxon>
        <taxon>Panpulmonata</taxon>
        <taxon>Sacoglossa</taxon>
        <taxon>Placobranchoidea</taxon>
        <taxon>Plakobranchidae</taxon>
        <taxon>Plakobranchus</taxon>
    </lineage>
</organism>
<evidence type="ECO:0000256" key="1">
    <source>
        <dbReference type="SAM" id="MobiDB-lite"/>
    </source>
</evidence>
<dbReference type="AlphaFoldDB" id="A0AAV3ZAG3"/>
<keyword evidence="3" id="KW-1185">Reference proteome</keyword>